<accession>A0A8J2JB34</accession>
<evidence type="ECO:0000313" key="2">
    <source>
        <dbReference type="EMBL" id="CAG7711136.1"/>
    </source>
</evidence>
<dbReference type="Proteomes" id="UP000708208">
    <property type="component" value="Unassembled WGS sequence"/>
</dbReference>
<evidence type="ECO:0000313" key="3">
    <source>
        <dbReference type="Proteomes" id="UP000708208"/>
    </source>
</evidence>
<organism evidence="2 3">
    <name type="scientific">Allacma fusca</name>
    <dbReference type="NCBI Taxonomy" id="39272"/>
    <lineage>
        <taxon>Eukaryota</taxon>
        <taxon>Metazoa</taxon>
        <taxon>Ecdysozoa</taxon>
        <taxon>Arthropoda</taxon>
        <taxon>Hexapoda</taxon>
        <taxon>Collembola</taxon>
        <taxon>Symphypleona</taxon>
        <taxon>Sminthuridae</taxon>
        <taxon>Allacma</taxon>
    </lineage>
</organism>
<feature type="region of interest" description="Disordered" evidence="1">
    <location>
        <begin position="86"/>
        <end position="121"/>
    </location>
</feature>
<comment type="caution">
    <text evidence="2">The sequence shown here is derived from an EMBL/GenBank/DDBJ whole genome shotgun (WGS) entry which is preliminary data.</text>
</comment>
<keyword evidence="3" id="KW-1185">Reference proteome</keyword>
<protein>
    <submittedName>
        <fullName evidence="2">Uncharacterized protein</fullName>
    </submittedName>
</protein>
<dbReference type="AlphaFoldDB" id="A0A8J2JB34"/>
<dbReference type="EMBL" id="CAJVCH010032149">
    <property type="protein sequence ID" value="CAG7711136.1"/>
    <property type="molecule type" value="Genomic_DNA"/>
</dbReference>
<name>A0A8J2JB34_9HEXA</name>
<feature type="compositionally biased region" description="Polar residues" evidence="1">
    <location>
        <begin position="86"/>
        <end position="99"/>
    </location>
</feature>
<gene>
    <name evidence="2" type="ORF">AFUS01_LOCUS5077</name>
</gene>
<reference evidence="2" key="1">
    <citation type="submission" date="2021-06" db="EMBL/GenBank/DDBJ databases">
        <authorList>
            <person name="Hodson N. C."/>
            <person name="Mongue J. A."/>
            <person name="Jaron S. K."/>
        </authorList>
    </citation>
    <scope>NUCLEOTIDE SEQUENCE</scope>
</reference>
<evidence type="ECO:0000256" key="1">
    <source>
        <dbReference type="SAM" id="MobiDB-lite"/>
    </source>
</evidence>
<proteinExistence type="predicted"/>
<sequence length="121" mass="13004">MYGAQALRYCGITLIHADAVGSGSPCLHVWLKEPQSPSNDVHINYFTHQGSEDIPHKWAVLLLRDNGVTAFAITGFETFVCQDRIPSSNNSVTAGNSLGRSLLDNSDGKDNPSETVTDSGV</sequence>